<dbReference type="InterPro" id="IPR001207">
    <property type="entry name" value="Transposase_mutator"/>
</dbReference>
<dbReference type="PANTHER" id="PTHR33217:SF8">
    <property type="entry name" value="MUTATOR FAMILY TRANSPOSASE"/>
    <property type="match status" value="1"/>
</dbReference>
<dbReference type="Proteomes" id="UP001165135">
    <property type="component" value="Unassembled WGS sequence"/>
</dbReference>
<proteinExistence type="inferred from homology"/>
<dbReference type="GO" id="GO:0004803">
    <property type="term" value="F:transposase activity"/>
    <property type="evidence" value="ECO:0007669"/>
    <property type="project" value="UniProtKB-UniRule"/>
</dbReference>
<keyword evidence="5 6" id="KW-0233">DNA recombination</keyword>
<evidence type="ECO:0000256" key="5">
    <source>
        <dbReference type="ARBA" id="ARBA00023172"/>
    </source>
</evidence>
<dbReference type="GO" id="GO:0006313">
    <property type="term" value="P:DNA transposition"/>
    <property type="evidence" value="ECO:0007669"/>
    <property type="project" value="UniProtKB-UniRule"/>
</dbReference>
<evidence type="ECO:0000256" key="7">
    <source>
        <dbReference type="SAM" id="MobiDB-lite"/>
    </source>
</evidence>
<keyword evidence="6" id="KW-0814">Transposable element</keyword>
<keyword evidence="3 6" id="KW-0815">Transposition</keyword>
<gene>
    <name evidence="8" type="ORF">Airi01_067650</name>
</gene>
<evidence type="ECO:0000256" key="1">
    <source>
        <dbReference type="ARBA" id="ARBA00002190"/>
    </source>
</evidence>
<accession>A0A9W6RMQ2</accession>
<comment type="similarity">
    <text evidence="2 6">Belongs to the transposase mutator family.</text>
</comment>
<comment type="caution">
    <text evidence="8">The sequence shown here is derived from an EMBL/GenBank/DDBJ whole genome shotgun (WGS) entry which is preliminary data.</text>
</comment>
<organism evidence="8 9">
    <name type="scientific">Actinoallomurus iriomotensis</name>
    <dbReference type="NCBI Taxonomy" id="478107"/>
    <lineage>
        <taxon>Bacteria</taxon>
        <taxon>Bacillati</taxon>
        <taxon>Actinomycetota</taxon>
        <taxon>Actinomycetes</taxon>
        <taxon>Streptosporangiales</taxon>
        <taxon>Thermomonosporaceae</taxon>
        <taxon>Actinoallomurus</taxon>
    </lineage>
</organism>
<dbReference type="Pfam" id="PF00872">
    <property type="entry name" value="Transposase_mut"/>
    <property type="match status" value="1"/>
</dbReference>
<evidence type="ECO:0000313" key="8">
    <source>
        <dbReference type="EMBL" id="GLY78498.1"/>
    </source>
</evidence>
<evidence type="ECO:0000256" key="2">
    <source>
        <dbReference type="ARBA" id="ARBA00010961"/>
    </source>
</evidence>
<name>A0A9W6RMQ2_9ACTN</name>
<evidence type="ECO:0000313" key="9">
    <source>
        <dbReference type="Proteomes" id="UP001165135"/>
    </source>
</evidence>
<dbReference type="GO" id="GO:0003677">
    <property type="term" value="F:DNA binding"/>
    <property type="evidence" value="ECO:0007669"/>
    <property type="project" value="UniProtKB-UniRule"/>
</dbReference>
<feature type="compositionally biased region" description="Basic and acidic residues" evidence="7">
    <location>
        <begin position="84"/>
        <end position="97"/>
    </location>
</feature>
<evidence type="ECO:0000256" key="6">
    <source>
        <dbReference type="RuleBase" id="RU365089"/>
    </source>
</evidence>
<feature type="region of interest" description="Disordered" evidence="7">
    <location>
        <begin position="84"/>
        <end position="105"/>
    </location>
</feature>
<sequence length="221" mass="24178">MGGLVIGRLELTLWPGKITVTDAEETNEQVPAAAGLDVQLAAELIERAKAQGVSLVGPDGLLAGITKTVLQAALDTEMTEHLGYEKGERPVRPDGNHRNGHSPKTVLTEVGSVPLQVPRDRAGQFEPKTVRKHARRVEGFDEAIMSLYAKGLTTGARAVWSRALCGPHPAIGRRHGLGDSDALTVEDGRMVRREQHERLERWQASLKSSRVRPRRLEAVRL</sequence>
<dbReference type="EMBL" id="BSTJ01000009">
    <property type="protein sequence ID" value="GLY78498.1"/>
    <property type="molecule type" value="Genomic_DNA"/>
</dbReference>
<dbReference type="AlphaFoldDB" id="A0A9W6RMQ2"/>
<dbReference type="PANTHER" id="PTHR33217">
    <property type="entry name" value="TRANSPOSASE FOR INSERTION SEQUENCE ELEMENT IS1081"/>
    <property type="match status" value="1"/>
</dbReference>
<comment type="function">
    <text evidence="1 6">Required for the transposition of the insertion element.</text>
</comment>
<protein>
    <recommendedName>
        <fullName evidence="6">Mutator family transposase</fullName>
    </recommendedName>
</protein>
<evidence type="ECO:0000256" key="3">
    <source>
        <dbReference type="ARBA" id="ARBA00022578"/>
    </source>
</evidence>
<keyword evidence="4 6" id="KW-0238">DNA-binding</keyword>
<reference evidence="8" key="1">
    <citation type="submission" date="2023-03" db="EMBL/GenBank/DDBJ databases">
        <title>Actinoallomurus iriomotensis NBRC 103681.</title>
        <authorList>
            <person name="Ichikawa N."/>
            <person name="Sato H."/>
            <person name="Tonouchi N."/>
        </authorList>
    </citation>
    <scope>NUCLEOTIDE SEQUENCE</scope>
    <source>
        <strain evidence="8">NBRC 103681</strain>
    </source>
</reference>
<evidence type="ECO:0000256" key="4">
    <source>
        <dbReference type="ARBA" id="ARBA00023125"/>
    </source>
</evidence>